<feature type="transmembrane region" description="Helical" evidence="1">
    <location>
        <begin position="31"/>
        <end position="49"/>
    </location>
</feature>
<dbReference type="EMBL" id="JAOTJD010000009">
    <property type="protein sequence ID" value="MFD3263658.1"/>
    <property type="molecule type" value="Genomic_DNA"/>
</dbReference>
<feature type="transmembrane region" description="Helical" evidence="1">
    <location>
        <begin position="107"/>
        <end position="130"/>
    </location>
</feature>
<name>A0ABW6CN17_9CAUL</name>
<reference evidence="2 3" key="1">
    <citation type="submission" date="2022-09" db="EMBL/GenBank/DDBJ databases">
        <title>New species of Phenylobacterium.</title>
        <authorList>
            <person name="Mieszkin S."/>
        </authorList>
    </citation>
    <scope>NUCLEOTIDE SEQUENCE [LARGE SCALE GENOMIC DNA]</scope>
    <source>
        <strain evidence="2 3">HK31-G</strain>
    </source>
</reference>
<evidence type="ECO:0008006" key="4">
    <source>
        <dbReference type="Google" id="ProtNLM"/>
    </source>
</evidence>
<proteinExistence type="predicted"/>
<gene>
    <name evidence="2" type="ORF">OCL97_06695</name>
</gene>
<keyword evidence="1" id="KW-1133">Transmembrane helix</keyword>
<keyword evidence="3" id="KW-1185">Reference proteome</keyword>
<sequence>MVFATLAQQTWIALMLLVSGFALWRGKGPERAIALANLAAWILTPLAYRNSLMDPQWGVFIVDGMFMLLLVWFAATTDRNWLLFAAAFQLLAVITHIAIAVDPGVRTLAYFRGLVIWSYLVLGALAVGAWNMHRERLAHRA</sequence>
<organism evidence="2 3">
    <name type="scientific">Phenylobacterium ferrooxidans</name>
    <dbReference type="NCBI Taxonomy" id="2982689"/>
    <lineage>
        <taxon>Bacteria</taxon>
        <taxon>Pseudomonadati</taxon>
        <taxon>Pseudomonadota</taxon>
        <taxon>Alphaproteobacteria</taxon>
        <taxon>Caulobacterales</taxon>
        <taxon>Caulobacteraceae</taxon>
        <taxon>Phenylobacterium</taxon>
    </lineage>
</organism>
<feature type="transmembrane region" description="Helical" evidence="1">
    <location>
        <begin position="81"/>
        <end position="101"/>
    </location>
</feature>
<evidence type="ECO:0000313" key="2">
    <source>
        <dbReference type="EMBL" id="MFD3263658.1"/>
    </source>
</evidence>
<comment type="caution">
    <text evidence="2">The sequence shown here is derived from an EMBL/GenBank/DDBJ whole genome shotgun (WGS) entry which is preliminary data.</text>
</comment>
<feature type="transmembrane region" description="Helical" evidence="1">
    <location>
        <begin position="6"/>
        <end position="24"/>
    </location>
</feature>
<feature type="transmembrane region" description="Helical" evidence="1">
    <location>
        <begin position="55"/>
        <end position="74"/>
    </location>
</feature>
<evidence type="ECO:0000313" key="3">
    <source>
        <dbReference type="Proteomes" id="UP001598130"/>
    </source>
</evidence>
<keyword evidence="1" id="KW-0812">Transmembrane</keyword>
<dbReference type="Proteomes" id="UP001598130">
    <property type="component" value="Unassembled WGS sequence"/>
</dbReference>
<protein>
    <recommendedName>
        <fullName evidence="4">YhhN-like protein</fullName>
    </recommendedName>
</protein>
<evidence type="ECO:0000256" key="1">
    <source>
        <dbReference type="SAM" id="Phobius"/>
    </source>
</evidence>
<keyword evidence="1" id="KW-0472">Membrane</keyword>
<accession>A0ABW6CN17</accession>
<dbReference type="RefSeq" id="WP_377368751.1">
    <property type="nucleotide sequence ID" value="NZ_JAOTJD010000009.1"/>
</dbReference>